<dbReference type="RefSeq" id="WP_319837422.1">
    <property type="nucleotide sequence ID" value="NZ_CP137624.1"/>
</dbReference>
<feature type="transmembrane region" description="Helical" evidence="8">
    <location>
        <begin position="76"/>
        <end position="97"/>
    </location>
</feature>
<evidence type="ECO:0000313" key="9">
    <source>
        <dbReference type="EMBL" id="WPK12736.1"/>
    </source>
</evidence>
<evidence type="ECO:0000256" key="4">
    <source>
        <dbReference type="ARBA" id="ARBA00022692"/>
    </source>
</evidence>
<dbReference type="SMART" id="SM00793">
    <property type="entry name" value="AgrB"/>
    <property type="match status" value="1"/>
</dbReference>
<name>A0ABZ0RZR8_9BACI</name>
<evidence type="ECO:0000256" key="3">
    <source>
        <dbReference type="ARBA" id="ARBA00022670"/>
    </source>
</evidence>
<feature type="transmembrane region" description="Helical" evidence="8">
    <location>
        <begin position="103"/>
        <end position="121"/>
    </location>
</feature>
<accession>A0ABZ0RZR8</accession>
<organism evidence="9 10">
    <name type="scientific">Lysinibacillus louembei</name>
    <dbReference type="NCBI Taxonomy" id="1470088"/>
    <lineage>
        <taxon>Bacteria</taxon>
        <taxon>Bacillati</taxon>
        <taxon>Bacillota</taxon>
        <taxon>Bacilli</taxon>
        <taxon>Bacillales</taxon>
        <taxon>Bacillaceae</taxon>
        <taxon>Lysinibacillus</taxon>
    </lineage>
</organism>
<keyword evidence="7 8" id="KW-0472">Membrane</keyword>
<keyword evidence="5" id="KW-0378">Hydrolase</keyword>
<gene>
    <name evidence="9" type="ORF">R6U77_03265</name>
</gene>
<dbReference type="Pfam" id="PF04647">
    <property type="entry name" value="AgrB"/>
    <property type="match status" value="1"/>
</dbReference>
<dbReference type="EMBL" id="CP137624">
    <property type="protein sequence ID" value="WPK12736.1"/>
    <property type="molecule type" value="Genomic_DNA"/>
</dbReference>
<evidence type="ECO:0000256" key="7">
    <source>
        <dbReference type="ARBA" id="ARBA00023136"/>
    </source>
</evidence>
<feature type="transmembrane region" description="Helical" evidence="8">
    <location>
        <begin position="39"/>
        <end position="64"/>
    </location>
</feature>
<keyword evidence="6 8" id="KW-1133">Transmembrane helix</keyword>
<keyword evidence="4 8" id="KW-0812">Transmembrane</keyword>
<evidence type="ECO:0000256" key="2">
    <source>
        <dbReference type="ARBA" id="ARBA00022654"/>
    </source>
</evidence>
<keyword evidence="2" id="KW-0673">Quorum sensing</keyword>
<proteinExistence type="predicted"/>
<keyword evidence="10" id="KW-1185">Reference proteome</keyword>
<dbReference type="InterPro" id="IPR006741">
    <property type="entry name" value="AgrB"/>
</dbReference>
<keyword evidence="3" id="KW-0645">Protease</keyword>
<sequence length="181" mass="20752">MIEAKITNILIKQRIYTRLEQEKIQYGVRIILKEFYKLLLLYSVAFLLNCLLPTFIIHMVFYFIRQVAFGAHFQNAVSCIICSILVFPIMALILTSILIPMWVVWGIGAAAVFLILLKAPVGTGKHPIVNNQHRQYLRKKLYVRIVMISIVLLFSSESMQSYIVYGLVIQSGSMLIQGELK</sequence>
<evidence type="ECO:0000313" key="10">
    <source>
        <dbReference type="Proteomes" id="UP001322664"/>
    </source>
</evidence>
<protein>
    <submittedName>
        <fullName evidence="9">Accessory gene regulator B family protein</fullName>
    </submittedName>
</protein>
<reference evidence="9 10" key="1">
    <citation type="submission" date="2023-09" db="EMBL/GenBank/DDBJ databases">
        <authorList>
            <person name="Page C.A."/>
            <person name="Perez-Diaz I.M."/>
        </authorList>
    </citation>
    <scope>NUCLEOTIDE SEQUENCE [LARGE SCALE GENOMIC DNA]</scope>
    <source>
        <strain evidence="9 10">Ll15</strain>
    </source>
</reference>
<evidence type="ECO:0000256" key="6">
    <source>
        <dbReference type="ARBA" id="ARBA00022989"/>
    </source>
</evidence>
<dbReference type="Proteomes" id="UP001322664">
    <property type="component" value="Chromosome"/>
</dbReference>
<feature type="transmembrane region" description="Helical" evidence="8">
    <location>
        <begin position="141"/>
        <end position="156"/>
    </location>
</feature>
<evidence type="ECO:0000256" key="5">
    <source>
        <dbReference type="ARBA" id="ARBA00022801"/>
    </source>
</evidence>
<evidence type="ECO:0000256" key="1">
    <source>
        <dbReference type="ARBA" id="ARBA00022475"/>
    </source>
</evidence>
<evidence type="ECO:0000256" key="8">
    <source>
        <dbReference type="SAM" id="Phobius"/>
    </source>
</evidence>
<keyword evidence="1" id="KW-1003">Cell membrane</keyword>